<dbReference type="InterPro" id="IPR019378">
    <property type="entry name" value="GDP-Fuc_O-FucTrfase"/>
</dbReference>
<dbReference type="Pfam" id="PF10250">
    <property type="entry name" value="O-FucT"/>
    <property type="match status" value="1"/>
</dbReference>
<dbReference type="InterPro" id="IPR045130">
    <property type="entry name" value="OFUT2-like"/>
</dbReference>
<comment type="pathway">
    <text evidence="2">Protein modification; protein glycosylation.</text>
</comment>
<evidence type="ECO:0000313" key="10">
    <source>
        <dbReference type="Proteomes" id="UP000654075"/>
    </source>
</evidence>
<evidence type="ECO:0000313" key="9">
    <source>
        <dbReference type="EMBL" id="CAE8618200.1"/>
    </source>
</evidence>
<keyword evidence="10" id="KW-1185">Reference proteome</keyword>
<evidence type="ECO:0000256" key="2">
    <source>
        <dbReference type="ARBA" id="ARBA00004922"/>
    </source>
</evidence>
<evidence type="ECO:0000256" key="1">
    <source>
        <dbReference type="ARBA" id="ARBA00004240"/>
    </source>
</evidence>
<comment type="caution">
    <text evidence="9">The sequence shown here is derived from an EMBL/GenBank/DDBJ whole genome shotgun (WGS) entry which is preliminary data.</text>
</comment>
<gene>
    <name evidence="9" type="ORF">PGLA1383_LOCUS35841</name>
</gene>
<sequence length="747" mass="80464">VAAVRRFATRDAAKSYVGSFAASKPAVAAAADSLKPGSLPCPAQADLHSCKAWCQGVWSGPVEEVRATLGGKSCSELTANDPPHERPTCMCYDQDYTSQLAMCLSSCKPPGAAPKAAASSQGSCPAGDSSCSSSDAGAKQQGSGKSLANRYLLYDTKYGEGFNLQREVYPRAAWVVAQANKALDAKCGASKEGACARWVLVLPPWCQVVHWWSGPEQVPWSAFFDSQALESSKVPLIEFKEYVRLVGGQKVDLAVAYETEQLAKDKDSLMGSVGKFLGWADSLGKCKTKYAQPPEFQKLPNGDLQVVYAGHCEGGIATKELRCAGLDGPWPQGVVDMVTSLDQQVESVLLKSYDYLLSPDNEELDALGLRESMLFSKEIRTHGDQFISSALKGQKYLAAHCRRTDFLRAREKSTPDAANVAAKLNAALAETGLQQVFIATDAPEDLRAALMEQVNARVVFYDEANGAADLDHKGKQDSACERARQPTAWQMALIRLCFRSYMSVWQRRISQRYSRLRLDLPFPELPSDAHTESEIVNCVPFCQDVLDICFPCKLLLSGLELSPKSLDSLDQNLCPVCGGDSCKVADGQSRNAESASDFVHILNSYLAFTTGQQLAAGLAYAKCERLGPAAFVIISHHNMYGEELSPQSDLASLCQGLGHLTCVWTRAAEAGQIKLLSDAFAALKSDGSVITWGDARGGGDSSHGEHRLQEGVVQVVGNGNSFAAVKSDGDSSRVEHRLQEGVIGVVS</sequence>
<dbReference type="GO" id="GO:0046922">
    <property type="term" value="F:peptide-O-fucosyltransferase activity"/>
    <property type="evidence" value="ECO:0007669"/>
    <property type="project" value="InterPro"/>
</dbReference>
<keyword evidence="5" id="KW-0294">Fucose metabolism</keyword>
<evidence type="ECO:0000256" key="6">
    <source>
        <dbReference type="ARBA" id="ARBA00023277"/>
    </source>
</evidence>
<dbReference type="EMBL" id="CAJNNV010026449">
    <property type="protein sequence ID" value="CAE8618200.1"/>
    <property type="molecule type" value="Genomic_DNA"/>
</dbReference>
<dbReference type="PANTHER" id="PTHR13398">
    <property type="entry name" value="GDP-FUCOSE PROTEIN O-FUCOSYLTRANSFERASE 2"/>
    <property type="match status" value="1"/>
</dbReference>
<evidence type="ECO:0000256" key="8">
    <source>
        <dbReference type="ARBA" id="ARBA00026232"/>
    </source>
</evidence>
<dbReference type="Gene3D" id="3.40.50.11350">
    <property type="match status" value="1"/>
</dbReference>
<dbReference type="Gene3D" id="2.130.10.30">
    <property type="entry name" value="Regulator of chromosome condensation 1/beta-lactamase-inhibitor protein II"/>
    <property type="match status" value="1"/>
</dbReference>
<protein>
    <recommendedName>
        <fullName evidence="8">GDP-fucose protein O-fucosyltransferase 2</fullName>
    </recommendedName>
</protein>
<keyword evidence="3" id="KW-0808">Transferase</keyword>
<dbReference type="InterPro" id="IPR009091">
    <property type="entry name" value="RCC1/BLIP-II"/>
</dbReference>
<evidence type="ECO:0000256" key="7">
    <source>
        <dbReference type="ARBA" id="ARBA00025803"/>
    </source>
</evidence>
<accession>A0A813FZH1</accession>
<organism evidence="9 10">
    <name type="scientific">Polarella glacialis</name>
    <name type="common">Dinoflagellate</name>
    <dbReference type="NCBI Taxonomy" id="89957"/>
    <lineage>
        <taxon>Eukaryota</taxon>
        <taxon>Sar</taxon>
        <taxon>Alveolata</taxon>
        <taxon>Dinophyceae</taxon>
        <taxon>Suessiales</taxon>
        <taxon>Suessiaceae</taxon>
        <taxon>Polarella</taxon>
    </lineage>
</organism>
<dbReference type="OrthoDB" id="72053at2759"/>
<dbReference type="GO" id="GO:0005783">
    <property type="term" value="C:endoplasmic reticulum"/>
    <property type="evidence" value="ECO:0007669"/>
    <property type="project" value="UniProtKB-SubCell"/>
</dbReference>
<name>A0A813FZH1_POLGL</name>
<comment type="similarity">
    <text evidence="7">Belongs to the glycosyltransferase 68 family.</text>
</comment>
<reference evidence="9" key="1">
    <citation type="submission" date="2021-02" db="EMBL/GenBank/DDBJ databases">
        <authorList>
            <person name="Dougan E. K."/>
            <person name="Rhodes N."/>
            <person name="Thang M."/>
            <person name="Chan C."/>
        </authorList>
    </citation>
    <scope>NUCLEOTIDE SEQUENCE</scope>
</reference>
<evidence type="ECO:0000256" key="5">
    <source>
        <dbReference type="ARBA" id="ARBA00023253"/>
    </source>
</evidence>
<keyword evidence="6" id="KW-0119">Carbohydrate metabolism</keyword>
<proteinExistence type="inferred from homology"/>
<comment type="subcellular location">
    <subcellularLocation>
        <location evidence="1">Endoplasmic reticulum</location>
    </subcellularLocation>
</comment>
<dbReference type="GO" id="GO:0006004">
    <property type="term" value="P:fucose metabolic process"/>
    <property type="evidence" value="ECO:0007669"/>
    <property type="project" value="UniProtKB-KW"/>
</dbReference>
<dbReference type="AlphaFoldDB" id="A0A813FZH1"/>
<evidence type="ECO:0000256" key="3">
    <source>
        <dbReference type="ARBA" id="ARBA00022679"/>
    </source>
</evidence>
<feature type="non-terminal residue" evidence="9">
    <location>
        <position position="1"/>
    </location>
</feature>
<keyword evidence="4" id="KW-0256">Endoplasmic reticulum</keyword>
<dbReference type="Proteomes" id="UP000654075">
    <property type="component" value="Unassembled WGS sequence"/>
</dbReference>
<dbReference type="PANTHER" id="PTHR13398:SF0">
    <property type="entry name" value="GDP-FUCOSE PROTEIN O-FUCOSYLTRANSFERASE 2"/>
    <property type="match status" value="1"/>
</dbReference>
<evidence type="ECO:0000256" key="4">
    <source>
        <dbReference type="ARBA" id="ARBA00022824"/>
    </source>
</evidence>
<dbReference type="Gene3D" id="3.40.50.11340">
    <property type="match status" value="1"/>
</dbReference>